<reference evidence="3" key="1">
    <citation type="submission" date="2013-01" db="EMBL/GenBank/DDBJ databases">
        <title>Draft Genome Sequence of a Mulberry Tree, Morus notabilis C.K. Schneid.</title>
        <authorList>
            <person name="He N."/>
            <person name="Zhao S."/>
        </authorList>
    </citation>
    <scope>NUCLEOTIDE SEQUENCE</scope>
</reference>
<evidence type="ECO:0000313" key="2">
    <source>
        <dbReference type="EMBL" id="EXB55509.1"/>
    </source>
</evidence>
<feature type="compositionally biased region" description="Basic and acidic residues" evidence="1">
    <location>
        <begin position="117"/>
        <end position="131"/>
    </location>
</feature>
<gene>
    <name evidence="2" type="ORF">L484_002106</name>
</gene>
<evidence type="ECO:0000256" key="1">
    <source>
        <dbReference type="SAM" id="MobiDB-lite"/>
    </source>
</evidence>
<protein>
    <submittedName>
        <fullName evidence="2">Uncharacterized protein</fullName>
    </submittedName>
</protein>
<accession>W9QVQ3</accession>
<name>W9QVQ3_9ROSA</name>
<sequence>MLKPWLNIGVSFASNCFDSKIPQKGPLSQRTSTRQADEKRRRLSRGVAIPALRVEVEGSLRAEKLFPRKFEFPVKIRSATGEEEQPGVVGAGRETRARLSSGGEFDCGKGLAGTAEESSKRERDRYGEEFEDGKEVEKRARKFFPICVWNWFHLRGV</sequence>
<feature type="region of interest" description="Disordered" evidence="1">
    <location>
        <begin position="22"/>
        <end position="42"/>
    </location>
</feature>
<dbReference type="Proteomes" id="UP000030645">
    <property type="component" value="Unassembled WGS sequence"/>
</dbReference>
<dbReference type="EMBL" id="KE344243">
    <property type="protein sequence ID" value="EXB55509.1"/>
    <property type="molecule type" value="Genomic_DNA"/>
</dbReference>
<dbReference type="AlphaFoldDB" id="W9QVQ3"/>
<organism evidence="2 3">
    <name type="scientific">Morus notabilis</name>
    <dbReference type="NCBI Taxonomy" id="981085"/>
    <lineage>
        <taxon>Eukaryota</taxon>
        <taxon>Viridiplantae</taxon>
        <taxon>Streptophyta</taxon>
        <taxon>Embryophyta</taxon>
        <taxon>Tracheophyta</taxon>
        <taxon>Spermatophyta</taxon>
        <taxon>Magnoliopsida</taxon>
        <taxon>eudicotyledons</taxon>
        <taxon>Gunneridae</taxon>
        <taxon>Pentapetalae</taxon>
        <taxon>rosids</taxon>
        <taxon>fabids</taxon>
        <taxon>Rosales</taxon>
        <taxon>Moraceae</taxon>
        <taxon>Moreae</taxon>
        <taxon>Morus</taxon>
    </lineage>
</organism>
<evidence type="ECO:0000313" key="3">
    <source>
        <dbReference type="Proteomes" id="UP000030645"/>
    </source>
</evidence>
<proteinExistence type="predicted"/>
<keyword evidence="3" id="KW-1185">Reference proteome</keyword>
<feature type="region of interest" description="Disordered" evidence="1">
    <location>
        <begin position="99"/>
        <end position="131"/>
    </location>
</feature>